<keyword evidence="4" id="KW-1185">Reference proteome</keyword>
<dbReference type="EMBL" id="JPRF03000001">
    <property type="protein sequence ID" value="OEV39448.1"/>
    <property type="molecule type" value="Genomic_DNA"/>
</dbReference>
<dbReference type="GO" id="GO:0009055">
    <property type="term" value="F:electron transfer activity"/>
    <property type="evidence" value="ECO:0007669"/>
    <property type="project" value="InterPro"/>
</dbReference>
<feature type="region of interest" description="Disordered" evidence="1">
    <location>
        <begin position="78"/>
        <end position="98"/>
    </location>
</feature>
<feature type="domain" description="Flavodoxin-like" evidence="2">
    <location>
        <begin position="3"/>
        <end position="177"/>
    </location>
</feature>
<evidence type="ECO:0000313" key="4">
    <source>
        <dbReference type="Proteomes" id="UP000037395"/>
    </source>
</evidence>
<organism evidence="3 4">
    <name type="scientific">Kitasatospora aureofaciens</name>
    <name type="common">Streptomyces aureofaciens</name>
    <dbReference type="NCBI Taxonomy" id="1894"/>
    <lineage>
        <taxon>Bacteria</taxon>
        <taxon>Bacillati</taxon>
        <taxon>Actinomycetota</taxon>
        <taxon>Actinomycetes</taxon>
        <taxon>Kitasatosporales</taxon>
        <taxon>Streptomycetaceae</taxon>
        <taxon>Kitasatospora</taxon>
    </lineage>
</organism>
<dbReference type="PROSITE" id="PS00201">
    <property type="entry name" value="FLAVODOXIN"/>
    <property type="match status" value="1"/>
</dbReference>
<dbReference type="Pfam" id="PF00258">
    <property type="entry name" value="Flavodoxin_1"/>
    <property type="match status" value="1"/>
</dbReference>
<feature type="compositionally biased region" description="Basic and acidic residues" evidence="1">
    <location>
        <begin position="78"/>
        <end position="94"/>
    </location>
</feature>
<proteinExistence type="predicted"/>
<dbReference type="GO" id="GO:0010181">
    <property type="term" value="F:FMN binding"/>
    <property type="evidence" value="ECO:0007669"/>
    <property type="project" value="InterPro"/>
</dbReference>
<name>A0A1E7NFM1_KITAU</name>
<dbReference type="OrthoDB" id="3253043at2"/>
<sequence>MHTVIVYESMYGNTREVAEAIADGVHRADPSGTIDCLALNEAGSDVTRTADLLVVGGPTHMHGMSSGLSRHLAAYTESRKEGHETAAKEARETAESQGLRSWFQDLPRTEPGTYAAAFDTRVDTPRAGGAARGIASRLSRHSYDLVAEPEGFIVEGTDGPLRAGELDRARDWGAQLV</sequence>
<dbReference type="PROSITE" id="PS50902">
    <property type="entry name" value="FLAVODOXIN_LIKE"/>
    <property type="match status" value="1"/>
</dbReference>
<dbReference type="InterPro" id="IPR029039">
    <property type="entry name" value="Flavoprotein-like_sf"/>
</dbReference>
<dbReference type="Proteomes" id="UP000037395">
    <property type="component" value="Unassembled WGS sequence"/>
</dbReference>
<dbReference type="InterPro" id="IPR001226">
    <property type="entry name" value="Flavodoxin_CS"/>
</dbReference>
<evidence type="ECO:0000256" key="1">
    <source>
        <dbReference type="SAM" id="MobiDB-lite"/>
    </source>
</evidence>
<reference evidence="3" key="1">
    <citation type="submission" date="2016-08" db="EMBL/GenBank/DDBJ databases">
        <title>Sequencing, Assembly and Comparative Genomics of S. aureofaciens ATCC 10762.</title>
        <authorList>
            <person name="Gradnigo J.S."/>
            <person name="Johnson N."/>
            <person name="Somerville G.A."/>
        </authorList>
    </citation>
    <scope>NUCLEOTIDE SEQUENCE [LARGE SCALE GENOMIC DNA]</scope>
    <source>
        <strain evidence="3">ATCC 10762</strain>
    </source>
</reference>
<evidence type="ECO:0000259" key="2">
    <source>
        <dbReference type="PROSITE" id="PS50902"/>
    </source>
</evidence>
<comment type="caution">
    <text evidence="3">The sequence shown here is derived from an EMBL/GenBank/DDBJ whole genome shotgun (WGS) entry which is preliminary data.</text>
</comment>
<gene>
    <name evidence="3" type="ORF">HS99_0001745</name>
</gene>
<protein>
    <recommendedName>
        <fullName evidence="2">Flavodoxin-like domain-containing protein</fullName>
    </recommendedName>
</protein>
<dbReference type="Gene3D" id="3.40.50.360">
    <property type="match status" value="1"/>
</dbReference>
<dbReference type="AlphaFoldDB" id="A0A1E7NFM1"/>
<accession>A0A1E7NFM1</accession>
<dbReference type="SUPFAM" id="SSF52218">
    <property type="entry name" value="Flavoproteins"/>
    <property type="match status" value="1"/>
</dbReference>
<evidence type="ECO:0000313" key="3">
    <source>
        <dbReference type="EMBL" id="OEV39448.1"/>
    </source>
</evidence>
<dbReference type="InterPro" id="IPR008254">
    <property type="entry name" value="Flavodoxin/NO_synth"/>
</dbReference>
<dbReference type="RefSeq" id="WP_030285936.1">
    <property type="nucleotide sequence ID" value="NZ_JBEZAD010000028.1"/>
</dbReference>